<organism evidence="3 4">
    <name type="scientific">Paracoccus spongiarum</name>
    <dbReference type="NCBI Taxonomy" id="3064387"/>
    <lineage>
        <taxon>Bacteria</taxon>
        <taxon>Pseudomonadati</taxon>
        <taxon>Pseudomonadota</taxon>
        <taxon>Alphaproteobacteria</taxon>
        <taxon>Rhodobacterales</taxon>
        <taxon>Paracoccaceae</taxon>
        <taxon>Paracoccus</taxon>
    </lineage>
</organism>
<evidence type="ECO:0000313" key="3">
    <source>
        <dbReference type="EMBL" id="MDP5308572.1"/>
    </source>
</evidence>
<feature type="transmembrane region" description="Helical" evidence="2">
    <location>
        <begin position="6"/>
        <end position="26"/>
    </location>
</feature>
<feature type="coiled-coil region" evidence="1">
    <location>
        <begin position="43"/>
        <end position="81"/>
    </location>
</feature>
<protein>
    <recommendedName>
        <fullName evidence="5">Glutamyl-tRNA reductase</fullName>
    </recommendedName>
</protein>
<dbReference type="Proteomes" id="UP001224997">
    <property type="component" value="Unassembled WGS sequence"/>
</dbReference>
<keyword evidence="2" id="KW-1133">Transmembrane helix</keyword>
<evidence type="ECO:0008006" key="5">
    <source>
        <dbReference type="Google" id="ProtNLM"/>
    </source>
</evidence>
<reference evidence="3 4" key="1">
    <citation type="submission" date="2023-08" db="EMBL/GenBank/DDBJ databases">
        <authorList>
            <person name="Park J.-S."/>
        </authorList>
    </citation>
    <scope>NUCLEOTIDE SEQUENCE [LARGE SCALE GENOMIC DNA]</scope>
    <source>
        <strain evidence="3 4">2205BS29-5</strain>
    </source>
</reference>
<evidence type="ECO:0000313" key="4">
    <source>
        <dbReference type="Proteomes" id="UP001224997"/>
    </source>
</evidence>
<keyword evidence="2" id="KW-0472">Membrane</keyword>
<dbReference type="RefSeq" id="WP_305964415.1">
    <property type="nucleotide sequence ID" value="NZ_JAVAMQ010000018.1"/>
</dbReference>
<gene>
    <name evidence="3" type="ORF">Q5Y72_15920</name>
</gene>
<evidence type="ECO:0000256" key="2">
    <source>
        <dbReference type="SAM" id="Phobius"/>
    </source>
</evidence>
<accession>A0ABT9JFI4</accession>
<name>A0ABT9JFI4_9RHOB</name>
<proteinExistence type="predicted"/>
<evidence type="ECO:0000256" key="1">
    <source>
        <dbReference type="SAM" id="Coils"/>
    </source>
</evidence>
<keyword evidence="4" id="KW-1185">Reference proteome</keyword>
<dbReference type="EMBL" id="JAVAMQ010000018">
    <property type="protein sequence ID" value="MDP5308572.1"/>
    <property type="molecule type" value="Genomic_DNA"/>
</dbReference>
<comment type="caution">
    <text evidence="3">The sequence shown here is derived from an EMBL/GenBank/DDBJ whole genome shotgun (WGS) entry which is preliminary data.</text>
</comment>
<keyword evidence="2" id="KW-0812">Transmembrane</keyword>
<keyword evidence="1" id="KW-0175">Coiled coil</keyword>
<sequence>MTIEFILQTALATASVGLAGFCLLLARRLRRLNDLETGLGGAIAVMAAEVDRLEKAIRAARAEATEASETLADEITRARNERALWDLRQRIGEAARADPAPAVARRLRKRAEAAHA</sequence>